<dbReference type="OrthoDB" id="2079380at2"/>
<evidence type="ECO:0000256" key="1">
    <source>
        <dbReference type="ARBA" id="ARBA00004141"/>
    </source>
</evidence>
<evidence type="ECO:0000256" key="3">
    <source>
        <dbReference type="ARBA" id="ARBA00022692"/>
    </source>
</evidence>
<feature type="transmembrane region" description="Helical" evidence="6">
    <location>
        <begin position="27"/>
        <end position="47"/>
    </location>
</feature>
<dbReference type="Proteomes" id="UP000294902">
    <property type="component" value="Unassembled WGS sequence"/>
</dbReference>
<gene>
    <name evidence="7" type="ORF">EDC18_102315</name>
</gene>
<dbReference type="PANTHER" id="PTHR28384:SF1">
    <property type="entry name" value="PROGRESSIVE ANKYLOSIS PROTEIN HOMOLOG"/>
    <property type="match status" value="1"/>
</dbReference>
<dbReference type="GO" id="GO:0005315">
    <property type="term" value="F:phosphate transmembrane transporter activity"/>
    <property type="evidence" value="ECO:0007669"/>
    <property type="project" value="InterPro"/>
</dbReference>
<comment type="caution">
    <text evidence="7">The sequence shown here is derived from an EMBL/GenBank/DDBJ whole genome shotgun (WGS) entry which is preliminary data.</text>
</comment>
<dbReference type="GO" id="GO:0005886">
    <property type="term" value="C:plasma membrane"/>
    <property type="evidence" value="ECO:0007669"/>
    <property type="project" value="TreeGrafter"/>
</dbReference>
<proteinExistence type="predicted"/>
<dbReference type="GO" id="GO:0030504">
    <property type="term" value="F:inorganic diphosphate transmembrane transporter activity"/>
    <property type="evidence" value="ECO:0007669"/>
    <property type="project" value="TreeGrafter"/>
</dbReference>
<evidence type="ECO:0000256" key="2">
    <source>
        <dbReference type="ARBA" id="ARBA00022448"/>
    </source>
</evidence>
<keyword evidence="2" id="KW-0813">Transport</keyword>
<feature type="transmembrane region" description="Helical" evidence="6">
    <location>
        <begin position="197"/>
        <end position="221"/>
    </location>
</feature>
<keyword evidence="3 6" id="KW-0812">Transmembrane</keyword>
<feature type="transmembrane region" description="Helical" evidence="6">
    <location>
        <begin position="171"/>
        <end position="191"/>
    </location>
</feature>
<feature type="transmembrane region" description="Helical" evidence="6">
    <location>
        <begin position="101"/>
        <end position="124"/>
    </location>
</feature>
<feature type="transmembrane region" description="Helical" evidence="6">
    <location>
        <begin position="286"/>
        <end position="309"/>
    </location>
</feature>
<name>A0A4R3MS91_9FIRM</name>
<dbReference type="PANTHER" id="PTHR28384">
    <property type="entry name" value="PROGRESSIVE ANKYLOSIS PROTEIN HOMOLOG"/>
    <property type="match status" value="1"/>
</dbReference>
<feature type="transmembrane region" description="Helical" evidence="6">
    <location>
        <begin position="252"/>
        <end position="274"/>
    </location>
</feature>
<dbReference type="InterPro" id="IPR009887">
    <property type="entry name" value="ANKH"/>
</dbReference>
<protein>
    <submittedName>
        <fullName evidence="7">Progressive ankylosis protein ANKH</fullName>
    </submittedName>
</protein>
<sequence length="456" mass="51407">MIISDLSKSEKESSLEKEEEVSLVEQFVFYLPLAATGFLMLLTHTLYNAGLMRLPEPEYYAAAFAVAKGLNNMFMGPINMIKQTVIALVDNKENYYIVRKFIVIMSIIASIAYLIFATTSLAPWTFKNLMEVDDDLVATSVTILKVVMLSSITITFRDFFQAIAIKFKKTYLVPLATALRIIYVLLIIIYVDQITFVSAAIIAGGMHLGATIIEALVMFLGTKLSLKNIPKQLEKLEAETGSYDAKVINTRYILAFFLPLAITSVLKMTAQPIINVGLARSIRPEIALATYLVAWGLGMNVLSPLNMFHQVPLRFLNKDNSKNYKSVKKFAIITGVLLTVIMIVMSFTNIGYYILRHWINATEEVTILSMDVLKVMCLIPAIRVGREFYWGLFMNNHMTKYIRTAKMISLISLFLAIFVTSLMNLYNVALIGVIAMIASEATEFLYLIYTYHHEKV</sequence>
<dbReference type="RefSeq" id="WP_132250589.1">
    <property type="nucleotide sequence ID" value="NZ_SMAL01000002.1"/>
</dbReference>
<evidence type="ECO:0000256" key="4">
    <source>
        <dbReference type="ARBA" id="ARBA00022989"/>
    </source>
</evidence>
<feature type="transmembrane region" description="Helical" evidence="6">
    <location>
        <begin position="405"/>
        <end position="423"/>
    </location>
</feature>
<feature type="transmembrane region" description="Helical" evidence="6">
    <location>
        <begin position="59"/>
        <end position="81"/>
    </location>
</feature>
<organism evidence="7 8">
    <name type="scientific">Natranaerovirga pectinivora</name>
    <dbReference type="NCBI Taxonomy" id="682400"/>
    <lineage>
        <taxon>Bacteria</taxon>
        <taxon>Bacillati</taxon>
        <taxon>Bacillota</taxon>
        <taxon>Clostridia</taxon>
        <taxon>Lachnospirales</taxon>
        <taxon>Natranaerovirgaceae</taxon>
        <taxon>Natranaerovirga</taxon>
    </lineage>
</organism>
<comment type="subcellular location">
    <subcellularLocation>
        <location evidence="1">Membrane</location>
        <topology evidence="1">Multi-pass membrane protein</topology>
    </subcellularLocation>
</comment>
<dbReference type="EMBL" id="SMAL01000002">
    <property type="protein sequence ID" value="TCT16298.1"/>
    <property type="molecule type" value="Genomic_DNA"/>
</dbReference>
<accession>A0A4R3MS91</accession>
<evidence type="ECO:0000256" key="5">
    <source>
        <dbReference type="ARBA" id="ARBA00023136"/>
    </source>
</evidence>
<keyword evidence="5 6" id="KW-0472">Membrane</keyword>
<feature type="transmembrane region" description="Helical" evidence="6">
    <location>
        <begin position="330"/>
        <end position="355"/>
    </location>
</feature>
<reference evidence="7 8" key="1">
    <citation type="submission" date="2019-03" db="EMBL/GenBank/DDBJ databases">
        <title>Genomic Encyclopedia of Type Strains, Phase IV (KMG-IV): sequencing the most valuable type-strain genomes for metagenomic binning, comparative biology and taxonomic classification.</title>
        <authorList>
            <person name="Goeker M."/>
        </authorList>
    </citation>
    <scope>NUCLEOTIDE SEQUENCE [LARGE SCALE GENOMIC DNA]</scope>
    <source>
        <strain evidence="7 8">DSM 24629</strain>
    </source>
</reference>
<evidence type="ECO:0000313" key="7">
    <source>
        <dbReference type="EMBL" id="TCT16298.1"/>
    </source>
</evidence>
<keyword evidence="4 6" id="KW-1133">Transmembrane helix</keyword>
<feature type="transmembrane region" description="Helical" evidence="6">
    <location>
        <begin position="136"/>
        <end position="159"/>
    </location>
</feature>
<dbReference type="GO" id="GO:0035435">
    <property type="term" value="P:phosphate ion transmembrane transport"/>
    <property type="evidence" value="ECO:0007669"/>
    <property type="project" value="InterPro"/>
</dbReference>
<dbReference type="Pfam" id="PF07260">
    <property type="entry name" value="ANKH"/>
    <property type="match status" value="1"/>
</dbReference>
<feature type="transmembrane region" description="Helical" evidence="6">
    <location>
        <begin position="429"/>
        <end position="449"/>
    </location>
</feature>
<evidence type="ECO:0000313" key="8">
    <source>
        <dbReference type="Proteomes" id="UP000294902"/>
    </source>
</evidence>
<evidence type="ECO:0000256" key="6">
    <source>
        <dbReference type="SAM" id="Phobius"/>
    </source>
</evidence>
<keyword evidence="8" id="KW-1185">Reference proteome</keyword>
<dbReference type="AlphaFoldDB" id="A0A4R3MS91"/>